<name>A0A1M5T981_9FIRM</name>
<gene>
    <name evidence="3" type="ORF">SAMN04488530_1547</name>
</gene>
<accession>A0A1M5T981</accession>
<dbReference type="EMBL" id="FQWX01000054">
    <property type="protein sequence ID" value="SHH47258.1"/>
    <property type="molecule type" value="Genomic_DNA"/>
</dbReference>
<proteinExistence type="predicted"/>
<keyword evidence="1" id="KW-0812">Transmembrane</keyword>
<sequence>MLCGGFGGAGAVGSGWFLLMMGIKLLIFVAIIVLGIKLFNKYTDNSRGALKILDEKFAKGEINEDDYIARKNVLLKK</sequence>
<dbReference type="RefSeq" id="WP_073127706.1">
    <property type="nucleotide sequence ID" value="NZ_BAABCH010000067.1"/>
</dbReference>
<evidence type="ECO:0000313" key="4">
    <source>
        <dbReference type="Proteomes" id="UP000243255"/>
    </source>
</evidence>
<dbReference type="AlphaFoldDB" id="A0A1M5T981"/>
<dbReference type="InterPro" id="IPR018649">
    <property type="entry name" value="SHOCT"/>
</dbReference>
<keyword evidence="4" id="KW-1185">Reference proteome</keyword>
<evidence type="ECO:0000256" key="1">
    <source>
        <dbReference type="SAM" id="Phobius"/>
    </source>
</evidence>
<reference evidence="4" key="1">
    <citation type="submission" date="2016-11" db="EMBL/GenBank/DDBJ databases">
        <authorList>
            <person name="Varghese N."/>
            <person name="Submissions S."/>
        </authorList>
    </citation>
    <scope>NUCLEOTIDE SEQUENCE [LARGE SCALE GENOMIC DNA]</scope>
    <source>
        <strain evidence="4">DSM 2635</strain>
    </source>
</reference>
<dbReference type="OrthoDB" id="5461404at2"/>
<dbReference type="Proteomes" id="UP000243255">
    <property type="component" value="Unassembled WGS sequence"/>
</dbReference>
<dbReference type="STRING" id="1121321.SAMN04488530_1547"/>
<keyword evidence="1" id="KW-0472">Membrane</keyword>
<feature type="domain" description="SHOCT" evidence="2">
    <location>
        <begin position="49"/>
        <end position="75"/>
    </location>
</feature>
<feature type="transmembrane region" description="Helical" evidence="1">
    <location>
        <begin position="16"/>
        <end position="39"/>
    </location>
</feature>
<dbReference type="Pfam" id="PF09851">
    <property type="entry name" value="SHOCT"/>
    <property type="match status" value="1"/>
</dbReference>
<organism evidence="3 4">
    <name type="scientific">Asaccharospora irregularis DSM 2635</name>
    <dbReference type="NCBI Taxonomy" id="1121321"/>
    <lineage>
        <taxon>Bacteria</taxon>
        <taxon>Bacillati</taxon>
        <taxon>Bacillota</taxon>
        <taxon>Clostridia</taxon>
        <taxon>Peptostreptococcales</taxon>
        <taxon>Peptostreptococcaceae</taxon>
        <taxon>Asaccharospora</taxon>
    </lineage>
</organism>
<evidence type="ECO:0000313" key="3">
    <source>
        <dbReference type="EMBL" id="SHH47258.1"/>
    </source>
</evidence>
<evidence type="ECO:0000259" key="2">
    <source>
        <dbReference type="Pfam" id="PF09851"/>
    </source>
</evidence>
<keyword evidence="1" id="KW-1133">Transmembrane helix</keyword>
<protein>
    <submittedName>
        <fullName evidence="3">Putative membrane protein</fullName>
    </submittedName>
</protein>